<dbReference type="GO" id="GO:0005634">
    <property type="term" value="C:nucleus"/>
    <property type="evidence" value="ECO:0007669"/>
    <property type="project" value="UniProtKB-SubCell"/>
</dbReference>
<dbReference type="OrthoDB" id="2016913at2759"/>
<sequence length="935" mass="103207">MLFGCRSRLDPANAQIVLSRLLHWLVRLTNQGDGAMVGKKLCSAITAYYIQSTAPWEQPLRHIALCFRHGEAVSPDALQTDNTPFSVLLASLSHPQITTVLWLAASLAEEMGRVDSNTAQTARIHAQMENIVRDASETMHRALQLQTSTPELATEALVTFQQWVDYAQPVWPRNPDALQYLRNLIAPAAACLSSTTVSQEALDVFRDILESYTSFFRYEHIAMLAEIIYQYINPPLQRALQEQDSDGQHVLYGQFVIAFGCANIQQVVEDPQNQLGSINLVTLHTQMISTPGYPGDDDQLSVQAIEFWNTYVEHVNDIIGSGDEGDNPPWQPAAQMTLQRVFECLCRKITTPPPDVAEEWGDDEHEGFKEFRLDATDLLLSIYIFLEKPMLEELVGLICRSLQAKEWRVLEAALFILNRLADNVLEEPGNGSVLEKVFQTTLFREVANFSLDIPSQTRRAAIDLLGSYGQYIERHAEFLPDTLNFLFASLETTTLAAAAARSIDSLCSTCRAELTNELPGFVAQYQRFLKSDGNDPYTKKMVIGAIASIIQAMRPESAKAEPLIALIEQVERDVEAAKKFAAAGEAEQEEEVGVNALECLASIGRGMQVPDDVPIDLYSEESGDAAATDKSTYWQSADGQAIQRRIMGCFSVLQVVGGYSAAIDAACQVLKSGYTETEPGPFVLPPSVTVSFVQQCSLTTPQLEMVLSTACLLVTQHSHAPKAPRIESEVRAIYACVLNFMTALRDSTHDPAVANACIEIVGRMMPYYTHVLFPTDSAPNNPTATMLNFVLTAVIGPDQFPKRAACDFWTKLIKPQTAALTPQTRQSLEAAIEAYGAQLTECIIVEIGGRGRRSELDVVCNPLLALLLHRGETRRWLERALGSESFPDTQGRATDEEKGRFLRGVVAAGSDGRKVREVVRVFWALCRGTVVGFGS</sequence>
<dbReference type="Proteomes" id="UP000799767">
    <property type="component" value="Unassembled WGS sequence"/>
</dbReference>
<organism evidence="6 7">
    <name type="scientific">Neohortaea acidophila</name>
    <dbReference type="NCBI Taxonomy" id="245834"/>
    <lineage>
        <taxon>Eukaryota</taxon>
        <taxon>Fungi</taxon>
        <taxon>Dikarya</taxon>
        <taxon>Ascomycota</taxon>
        <taxon>Pezizomycotina</taxon>
        <taxon>Dothideomycetes</taxon>
        <taxon>Dothideomycetidae</taxon>
        <taxon>Mycosphaerellales</taxon>
        <taxon>Teratosphaeriaceae</taxon>
        <taxon>Neohortaea</taxon>
    </lineage>
</organism>
<dbReference type="GO" id="GO:0006606">
    <property type="term" value="P:protein import into nucleus"/>
    <property type="evidence" value="ECO:0007669"/>
    <property type="project" value="TreeGrafter"/>
</dbReference>
<dbReference type="AlphaFoldDB" id="A0A6A6PZP5"/>
<keyword evidence="7" id="KW-1185">Reference proteome</keyword>
<keyword evidence="4" id="KW-0653">Protein transport</keyword>
<dbReference type="InterPro" id="IPR057942">
    <property type="entry name" value="TPR_TNPO3_IPO13_3rd"/>
</dbReference>
<evidence type="ECO:0000256" key="1">
    <source>
        <dbReference type="ARBA" id="ARBA00004123"/>
    </source>
</evidence>
<dbReference type="GeneID" id="54470432"/>
<dbReference type="EMBL" id="MU001634">
    <property type="protein sequence ID" value="KAF2484647.1"/>
    <property type="molecule type" value="Genomic_DNA"/>
</dbReference>
<protein>
    <submittedName>
        <fullName evidence="6">Armadillo-type protein</fullName>
    </submittedName>
</protein>
<comment type="subcellular location">
    <subcellularLocation>
        <location evidence="1">Nucleus</location>
    </subcellularLocation>
</comment>
<name>A0A6A6PZP5_9PEZI</name>
<dbReference type="InterPro" id="IPR011989">
    <property type="entry name" value="ARM-like"/>
</dbReference>
<comment type="similarity">
    <text evidence="2">Belongs to the importin beta family.</text>
</comment>
<evidence type="ECO:0000256" key="2">
    <source>
        <dbReference type="ARBA" id="ARBA00007991"/>
    </source>
</evidence>
<accession>A0A6A6PZP5</accession>
<evidence type="ECO:0000313" key="6">
    <source>
        <dbReference type="EMBL" id="KAF2484647.1"/>
    </source>
</evidence>
<evidence type="ECO:0000313" key="7">
    <source>
        <dbReference type="Proteomes" id="UP000799767"/>
    </source>
</evidence>
<keyword evidence="5" id="KW-0539">Nucleus</keyword>
<gene>
    <name evidence="6" type="ORF">BDY17DRAFT_132908</name>
</gene>
<evidence type="ECO:0000256" key="4">
    <source>
        <dbReference type="ARBA" id="ARBA00022927"/>
    </source>
</evidence>
<dbReference type="Gene3D" id="1.25.10.10">
    <property type="entry name" value="Leucine-rich Repeat Variant"/>
    <property type="match status" value="1"/>
</dbReference>
<dbReference type="Pfam" id="PF24140">
    <property type="entry name" value="TPR_TNPO3_IPO13_3rd"/>
    <property type="match status" value="1"/>
</dbReference>
<dbReference type="PANTHER" id="PTHR12363">
    <property type="entry name" value="TRANSPORTIN 3 AND IMPORTIN 13"/>
    <property type="match status" value="1"/>
</dbReference>
<evidence type="ECO:0000256" key="5">
    <source>
        <dbReference type="ARBA" id="ARBA00023242"/>
    </source>
</evidence>
<dbReference type="InterPro" id="IPR016024">
    <property type="entry name" value="ARM-type_fold"/>
</dbReference>
<dbReference type="SUPFAM" id="SSF48371">
    <property type="entry name" value="ARM repeat"/>
    <property type="match status" value="1"/>
</dbReference>
<dbReference type="RefSeq" id="XP_033591216.1">
    <property type="nucleotide sequence ID" value="XM_033729430.1"/>
</dbReference>
<dbReference type="GO" id="GO:0005737">
    <property type="term" value="C:cytoplasm"/>
    <property type="evidence" value="ECO:0007669"/>
    <property type="project" value="TreeGrafter"/>
</dbReference>
<dbReference type="PANTHER" id="PTHR12363:SF33">
    <property type="entry name" value="IMPORTIN-13"/>
    <property type="match status" value="1"/>
</dbReference>
<dbReference type="InterPro" id="IPR051345">
    <property type="entry name" value="Importin_beta-like_NTR"/>
</dbReference>
<keyword evidence="3" id="KW-0813">Transport</keyword>
<evidence type="ECO:0000256" key="3">
    <source>
        <dbReference type="ARBA" id="ARBA00022448"/>
    </source>
</evidence>
<proteinExistence type="inferred from homology"/>
<reference evidence="6" key="1">
    <citation type="journal article" date="2020" name="Stud. Mycol.">
        <title>101 Dothideomycetes genomes: a test case for predicting lifestyles and emergence of pathogens.</title>
        <authorList>
            <person name="Haridas S."/>
            <person name="Albert R."/>
            <person name="Binder M."/>
            <person name="Bloem J."/>
            <person name="Labutti K."/>
            <person name="Salamov A."/>
            <person name="Andreopoulos B."/>
            <person name="Baker S."/>
            <person name="Barry K."/>
            <person name="Bills G."/>
            <person name="Bluhm B."/>
            <person name="Cannon C."/>
            <person name="Castanera R."/>
            <person name="Culley D."/>
            <person name="Daum C."/>
            <person name="Ezra D."/>
            <person name="Gonzalez J."/>
            <person name="Henrissat B."/>
            <person name="Kuo A."/>
            <person name="Liang C."/>
            <person name="Lipzen A."/>
            <person name="Lutzoni F."/>
            <person name="Magnuson J."/>
            <person name="Mondo S."/>
            <person name="Nolan M."/>
            <person name="Ohm R."/>
            <person name="Pangilinan J."/>
            <person name="Park H.-J."/>
            <person name="Ramirez L."/>
            <person name="Alfaro M."/>
            <person name="Sun H."/>
            <person name="Tritt A."/>
            <person name="Yoshinaga Y."/>
            <person name="Zwiers L.-H."/>
            <person name="Turgeon B."/>
            <person name="Goodwin S."/>
            <person name="Spatafora J."/>
            <person name="Crous P."/>
            <person name="Grigoriev I."/>
        </authorList>
    </citation>
    <scope>NUCLEOTIDE SEQUENCE</scope>
    <source>
        <strain evidence="6">CBS 113389</strain>
    </source>
</reference>